<evidence type="ECO:0000313" key="2">
    <source>
        <dbReference type="Proteomes" id="UP000324800"/>
    </source>
</evidence>
<dbReference type="AlphaFoldDB" id="A0A5J4WM34"/>
<name>A0A5J4WM34_9EUKA</name>
<organism evidence="1 2">
    <name type="scientific">Streblomastix strix</name>
    <dbReference type="NCBI Taxonomy" id="222440"/>
    <lineage>
        <taxon>Eukaryota</taxon>
        <taxon>Metamonada</taxon>
        <taxon>Preaxostyla</taxon>
        <taxon>Oxymonadida</taxon>
        <taxon>Streblomastigidae</taxon>
        <taxon>Streblomastix</taxon>
    </lineage>
</organism>
<protein>
    <submittedName>
        <fullName evidence="1">Uncharacterized protein</fullName>
    </submittedName>
</protein>
<proteinExistence type="predicted"/>
<dbReference type="EMBL" id="SNRW01001634">
    <property type="protein sequence ID" value="KAA6395622.1"/>
    <property type="molecule type" value="Genomic_DNA"/>
</dbReference>
<accession>A0A5J4WM34</accession>
<dbReference type="Proteomes" id="UP000324800">
    <property type="component" value="Unassembled WGS sequence"/>
</dbReference>
<comment type="caution">
    <text evidence="1">The sequence shown here is derived from an EMBL/GenBank/DDBJ whole genome shotgun (WGS) entry which is preliminary data.</text>
</comment>
<reference evidence="1 2" key="1">
    <citation type="submission" date="2019-03" db="EMBL/GenBank/DDBJ databases">
        <title>Single cell metagenomics reveals metabolic interactions within the superorganism composed of flagellate Streblomastix strix and complex community of Bacteroidetes bacteria on its surface.</title>
        <authorList>
            <person name="Treitli S.C."/>
            <person name="Kolisko M."/>
            <person name="Husnik F."/>
            <person name="Keeling P."/>
            <person name="Hampl V."/>
        </authorList>
    </citation>
    <scope>NUCLEOTIDE SEQUENCE [LARGE SCALE GENOMIC DNA]</scope>
    <source>
        <strain evidence="1">ST1C</strain>
    </source>
</reference>
<sequence length="127" mass="14864">MVVGFRLFVFTVDSSFVKTDSGVEYKKDWIIAFLAVSYTSSSLWLLLRVVLLLPLVLLTVIPRKNLSATVLAPKFRLPDPYCCCCVRWYLFRCRYCHDLVQRVYFNILARSVHKRRLRLLSGLQMIL</sequence>
<evidence type="ECO:0000313" key="1">
    <source>
        <dbReference type="EMBL" id="KAA6395622.1"/>
    </source>
</evidence>
<gene>
    <name evidence="1" type="ORF">EZS28_008846</name>
</gene>